<name>D1C6K8_SPHTD</name>
<comment type="cofactor">
    <cofactor evidence="8">
        <name>a divalent metal cation</name>
        <dbReference type="ChEBI" id="CHEBI:60240"/>
    </cofactor>
    <text evidence="8">Binds 1 divalent metal cation per subunit.</text>
</comment>
<dbReference type="HOGENOM" id="CLU_032482_2_1_0"/>
<dbReference type="Gene3D" id="2.30.40.10">
    <property type="entry name" value="Urease, subunit C, domain 1"/>
    <property type="match status" value="1"/>
</dbReference>
<feature type="binding site" evidence="7">
    <location>
        <begin position="306"/>
        <end position="308"/>
    </location>
    <ligand>
        <name>substrate</name>
    </ligand>
</feature>
<organism evidence="10 11">
    <name type="scientific">Sphaerobacter thermophilus (strain ATCC 49802 / DSM 20745 / KCCM 41009 / NCIMB 13125 / S 6022)</name>
    <dbReference type="NCBI Taxonomy" id="479434"/>
    <lineage>
        <taxon>Bacteria</taxon>
        <taxon>Pseudomonadati</taxon>
        <taxon>Thermomicrobiota</taxon>
        <taxon>Thermomicrobia</taxon>
        <taxon>Sphaerobacterales</taxon>
        <taxon>Sphaerobacterineae</taxon>
        <taxon>Sphaerobacteraceae</taxon>
        <taxon>Sphaerobacter</taxon>
    </lineage>
</organism>
<feature type="binding site" evidence="7">
    <location>
        <begin position="218"/>
        <end position="219"/>
    </location>
    <ligand>
        <name>substrate</name>
    </ligand>
</feature>
<feature type="binding site" evidence="7">
    <location>
        <position position="226"/>
    </location>
    <ligand>
        <name>substrate</name>
    </ligand>
</feature>
<feature type="domain" description="Amidohydrolase-related" evidence="9">
    <location>
        <begin position="49"/>
        <end position="365"/>
    </location>
</feature>
<feature type="binding site" evidence="7">
    <location>
        <position position="139"/>
    </location>
    <ligand>
        <name>substrate</name>
    </ligand>
</feature>
<keyword evidence="2 8" id="KW-0479">Metal-binding</keyword>
<dbReference type="CDD" id="cd00854">
    <property type="entry name" value="NagA"/>
    <property type="match status" value="1"/>
</dbReference>
<evidence type="ECO:0000313" key="11">
    <source>
        <dbReference type="Proteomes" id="UP000002027"/>
    </source>
</evidence>
<dbReference type="NCBIfam" id="TIGR00221">
    <property type="entry name" value="nagA"/>
    <property type="match status" value="1"/>
</dbReference>
<evidence type="ECO:0000256" key="4">
    <source>
        <dbReference type="ARBA" id="ARBA00023277"/>
    </source>
</evidence>
<feature type="binding site" evidence="8">
    <location>
        <position position="215"/>
    </location>
    <ligand>
        <name>Zn(2+)</name>
        <dbReference type="ChEBI" id="CHEBI:29105"/>
    </ligand>
</feature>
<proteinExistence type="inferred from homology"/>
<dbReference type="InterPro" id="IPR032466">
    <property type="entry name" value="Metal_Hydrolase"/>
</dbReference>
<feature type="binding site" evidence="8">
    <location>
        <position position="194"/>
    </location>
    <ligand>
        <name>Zn(2+)</name>
        <dbReference type="ChEBI" id="CHEBI:29105"/>
    </ligand>
</feature>
<keyword evidence="3 5" id="KW-0378">Hydrolase</keyword>
<dbReference type="GO" id="GO:0008448">
    <property type="term" value="F:N-acetylglucosamine-6-phosphate deacetylase activity"/>
    <property type="evidence" value="ECO:0007669"/>
    <property type="project" value="InterPro"/>
</dbReference>
<reference evidence="11" key="1">
    <citation type="submission" date="2009-11" db="EMBL/GenBank/DDBJ databases">
        <title>The complete chromosome 1 of Sphaerobacter thermophilus DSM 20745.</title>
        <authorList>
            <person name="Lucas S."/>
            <person name="Copeland A."/>
            <person name="Lapidus A."/>
            <person name="Glavina del Rio T."/>
            <person name="Dalin E."/>
            <person name="Tice H."/>
            <person name="Bruce D."/>
            <person name="Goodwin L."/>
            <person name="Pitluck S."/>
            <person name="Kyrpides N."/>
            <person name="Mavromatis K."/>
            <person name="Ivanova N."/>
            <person name="Mikhailova N."/>
            <person name="LaButti K.M."/>
            <person name="Clum A."/>
            <person name="Sun H.I."/>
            <person name="Brettin T."/>
            <person name="Detter J.C."/>
            <person name="Han C."/>
            <person name="Larimer F."/>
            <person name="Land M."/>
            <person name="Hauser L."/>
            <person name="Markowitz V."/>
            <person name="Cheng J.F."/>
            <person name="Hugenholtz P."/>
            <person name="Woyke T."/>
            <person name="Wu D."/>
            <person name="Steenblock K."/>
            <person name="Schneider S."/>
            <person name="Pukall R."/>
            <person name="Goeker M."/>
            <person name="Klenk H.P."/>
            <person name="Eisen J.A."/>
        </authorList>
    </citation>
    <scope>NUCLEOTIDE SEQUENCE [LARGE SCALE GENOMIC DNA]</scope>
    <source>
        <strain evidence="11">ATCC 49802 / DSM 20745 / S 6022</strain>
    </source>
</reference>
<dbReference type="eggNOG" id="COG1820">
    <property type="taxonomic scope" value="Bacteria"/>
</dbReference>
<keyword evidence="4 5" id="KW-0119">Carbohydrate metabolism</keyword>
<keyword evidence="11" id="KW-1185">Reference proteome</keyword>
<dbReference type="Gene3D" id="3.20.20.140">
    <property type="entry name" value="Metal-dependent hydrolases"/>
    <property type="match status" value="1"/>
</dbReference>
<evidence type="ECO:0000256" key="7">
    <source>
        <dbReference type="PIRSR" id="PIRSR038994-2"/>
    </source>
</evidence>
<dbReference type="EMBL" id="CP001823">
    <property type="protein sequence ID" value="ACZ39633.1"/>
    <property type="molecule type" value="Genomic_DNA"/>
</dbReference>
<dbReference type="PANTHER" id="PTHR11113">
    <property type="entry name" value="N-ACETYLGLUCOSAMINE-6-PHOSPHATE DEACETYLASE"/>
    <property type="match status" value="1"/>
</dbReference>
<feature type="binding site" evidence="8">
    <location>
        <position position="128"/>
    </location>
    <ligand>
        <name>Zn(2+)</name>
        <dbReference type="ChEBI" id="CHEBI:29105"/>
    </ligand>
</feature>
<dbReference type="KEGG" id="sti:Sthe_2209"/>
<feature type="binding site" evidence="7">
    <location>
        <position position="250"/>
    </location>
    <ligand>
        <name>substrate</name>
    </ligand>
</feature>
<feature type="active site" description="Proton donor/acceptor" evidence="6">
    <location>
        <position position="273"/>
    </location>
</feature>
<dbReference type="STRING" id="479434.Sthe_2209"/>
<dbReference type="PANTHER" id="PTHR11113:SF14">
    <property type="entry name" value="N-ACETYLGLUCOSAMINE-6-PHOSPHATE DEACETYLASE"/>
    <property type="match status" value="1"/>
</dbReference>
<sequence>MALTIEGARLVDVAGEQPAARLVVEDGRIVDVGPDTAPHGRRVDAHGMIITPGFIDLHTHGGGGFPLHTTDPVAIHGYARWAPSTGTTAFLIGVVGVPGGLPLAQLRTATQAMAAPGQGAEILGIHLEGPYLNPARRGAHDPAWLRQPDHGEVAALLEAAEGRLRLVTLAPELPGADTLIQTLVAAGVTASMGHTDATYEQAQAAIRLGVSQATHCFNAMRPLHHRDPGPLAAVVEAEMVRGELIADGVHVHPAAARLLIRLLGPERVIVVTDAQAVTGKPDAVLDFGGLPARVVDGAVRLADGILAGSALTTAAALKNLVTWGDVSLPEAVGMLSWNPARAIGVERRKGRLQPGYDADLLIFDAALTLQATLCRGVVAYATPTWHERLA</sequence>
<evidence type="ECO:0000256" key="1">
    <source>
        <dbReference type="ARBA" id="ARBA00010716"/>
    </source>
</evidence>
<dbReference type="FunCoup" id="D1C6K8">
    <property type="interactions" value="195"/>
</dbReference>
<comment type="similarity">
    <text evidence="1 5">Belongs to the metallo-dependent hydrolases superfamily. NagA family.</text>
</comment>
<dbReference type="Proteomes" id="UP000002027">
    <property type="component" value="Chromosome 1"/>
</dbReference>
<dbReference type="GO" id="GO:0006046">
    <property type="term" value="P:N-acetylglucosamine catabolic process"/>
    <property type="evidence" value="ECO:0007669"/>
    <property type="project" value="TreeGrafter"/>
</dbReference>
<protein>
    <submittedName>
        <fullName evidence="10">N-acetylglucosamine-6-phosphate deacetylase</fullName>
    </submittedName>
</protein>
<dbReference type="PIRSF" id="PIRSF038994">
    <property type="entry name" value="NagA"/>
    <property type="match status" value="1"/>
</dbReference>
<dbReference type="RefSeq" id="WP_012872679.1">
    <property type="nucleotide sequence ID" value="NC_013523.1"/>
</dbReference>
<evidence type="ECO:0000256" key="6">
    <source>
        <dbReference type="PIRSR" id="PIRSR038994-1"/>
    </source>
</evidence>
<dbReference type="Pfam" id="PF01979">
    <property type="entry name" value="Amidohydro_1"/>
    <property type="match status" value="1"/>
</dbReference>
<evidence type="ECO:0000313" key="10">
    <source>
        <dbReference type="EMBL" id="ACZ39633.1"/>
    </source>
</evidence>
<evidence type="ECO:0000256" key="8">
    <source>
        <dbReference type="PIRSR" id="PIRSR038994-3"/>
    </source>
</evidence>
<gene>
    <name evidence="10" type="ordered locus">Sthe_2209</name>
</gene>
<dbReference type="AlphaFoldDB" id="D1C6K8"/>
<dbReference type="SUPFAM" id="SSF51556">
    <property type="entry name" value="Metallo-dependent hydrolases"/>
    <property type="match status" value="1"/>
</dbReference>
<evidence type="ECO:0000256" key="2">
    <source>
        <dbReference type="ARBA" id="ARBA00022723"/>
    </source>
</evidence>
<dbReference type="GO" id="GO:0046872">
    <property type="term" value="F:metal ion binding"/>
    <property type="evidence" value="ECO:0007669"/>
    <property type="project" value="UniProtKB-KW"/>
</dbReference>
<accession>D1C6K8</accession>
<reference evidence="10 11" key="2">
    <citation type="journal article" date="2010" name="Stand. Genomic Sci.">
        <title>Complete genome sequence of Desulfohalobium retbaense type strain (HR(100)).</title>
        <authorList>
            <person name="Spring S."/>
            <person name="Nolan M."/>
            <person name="Lapidus A."/>
            <person name="Glavina Del Rio T."/>
            <person name="Copeland A."/>
            <person name="Tice H."/>
            <person name="Cheng J.F."/>
            <person name="Lucas S."/>
            <person name="Land M."/>
            <person name="Chen F."/>
            <person name="Bruce D."/>
            <person name="Goodwin L."/>
            <person name="Pitluck S."/>
            <person name="Ivanova N."/>
            <person name="Mavromatis K."/>
            <person name="Mikhailova N."/>
            <person name="Pati A."/>
            <person name="Chen A."/>
            <person name="Palaniappan K."/>
            <person name="Hauser L."/>
            <person name="Chang Y.J."/>
            <person name="Jeffries C.D."/>
            <person name="Munk C."/>
            <person name="Kiss H."/>
            <person name="Chain P."/>
            <person name="Han C."/>
            <person name="Brettin T."/>
            <person name="Detter J.C."/>
            <person name="Schuler E."/>
            <person name="Goker M."/>
            <person name="Rohde M."/>
            <person name="Bristow J."/>
            <person name="Eisen J.A."/>
            <person name="Markowitz V."/>
            <person name="Hugenholtz P."/>
            <person name="Kyrpides N.C."/>
            <person name="Klenk H.P."/>
        </authorList>
    </citation>
    <scope>NUCLEOTIDE SEQUENCE [LARGE SCALE GENOMIC DNA]</scope>
    <source>
        <strain evidence="11">ATCC 49802 / DSM 20745 / S 6022</strain>
    </source>
</reference>
<dbReference type="InParanoid" id="D1C6K8"/>
<evidence type="ECO:0000256" key="3">
    <source>
        <dbReference type="ARBA" id="ARBA00022801"/>
    </source>
</evidence>
<dbReference type="InterPro" id="IPR006680">
    <property type="entry name" value="Amidohydro-rel"/>
</dbReference>
<evidence type="ECO:0000259" key="9">
    <source>
        <dbReference type="Pfam" id="PF01979"/>
    </source>
</evidence>
<dbReference type="SUPFAM" id="SSF51338">
    <property type="entry name" value="Composite domain of metallo-dependent hydrolases"/>
    <property type="match status" value="1"/>
</dbReference>
<dbReference type="InterPro" id="IPR011059">
    <property type="entry name" value="Metal-dep_hydrolase_composite"/>
</dbReference>
<evidence type="ECO:0000256" key="5">
    <source>
        <dbReference type="PIRNR" id="PIRNR038994"/>
    </source>
</evidence>
<dbReference type="InterPro" id="IPR003764">
    <property type="entry name" value="GlcNAc_6-P_deAcase"/>
</dbReference>
<dbReference type="OrthoDB" id="9776488at2"/>